<feature type="region of interest" description="Disordered" evidence="1">
    <location>
        <begin position="40"/>
        <end position="62"/>
    </location>
</feature>
<accession>A0AAV1GHH5</accession>
<sequence length="62" mass="6743">MALHEQNEVFIFSLCTVVTPAHMGHFSHYMYSTVYAPQPPPTARADDGVPGAADDAKPILDL</sequence>
<dbReference type="Proteomes" id="UP001178508">
    <property type="component" value="Chromosome 15"/>
</dbReference>
<reference evidence="2" key="1">
    <citation type="submission" date="2023-08" db="EMBL/GenBank/DDBJ databases">
        <authorList>
            <person name="Alioto T."/>
            <person name="Alioto T."/>
            <person name="Gomez Garrido J."/>
        </authorList>
    </citation>
    <scope>NUCLEOTIDE SEQUENCE</scope>
</reference>
<evidence type="ECO:0000313" key="2">
    <source>
        <dbReference type="EMBL" id="CAJ1073521.1"/>
    </source>
</evidence>
<name>A0AAV1GHH5_XYRNO</name>
<gene>
    <name evidence="2" type="ORF">XNOV1_A012694</name>
</gene>
<keyword evidence="3" id="KW-1185">Reference proteome</keyword>
<dbReference type="AlphaFoldDB" id="A0AAV1GHH5"/>
<organism evidence="2 3">
    <name type="scientific">Xyrichtys novacula</name>
    <name type="common">Pearly razorfish</name>
    <name type="synonym">Hemipteronotus novacula</name>
    <dbReference type="NCBI Taxonomy" id="13765"/>
    <lineage>
        <taxon>Eukaryota</taxon>
        <taxon>Metazoa</taxon>
        <taxon>Chordata</taxon>
        <taxon>Craniata</taxon>
        <taxon>Vertebrata</taxon>
        <taxon>Euteleostomi</taxon>
        <taxon>Actinopterygii</taxon>
        <taxon>Neopterygii</taxon>
        <taxon>Teleostei</taxon>
        <taxon>Neoteleostei</taxon>
        <taxon>Acanthomorphata</taxon>
        <taxon>Eupercaria</taxon>
        <taxon>Labriformes</taxon>
        <taxon>Labridae</taxon>
        <taxon>Xyrichtys</taxon>
    </lineage>
</organism>
<protein>
    <submittedName>
        <fullName evidence="2">Uncharacterized protein</fullName>
    </submittedName>
</protein>
<proteinExistence type="predicted"/>
<evidence type="ECO:0000313" key="3">
    <source>
        <dbReference type="Proteomes" id="UP001178508"/>
    </source>
</evidence>
<evidence type="ECO:0000256" key="1">
    <source>
        <dbReference type="SAM" id="MobiDB-lite"/>
    </source>
</evidence>
<dbReference type="EMBL" id="OY660878">
    <property type="protein sequence ID" value="CAJ1073521.1"/>
    <property type="molecule type" value="Genomic_DNA"/>
</dbReference>